<feature type="region of interest" description="Disordered" evidence="2">
    <location>
        <begin position="837"/>
        <end position="1092"/>
    </location>
</feature>
<feature type="region of interest" description="Disordered" evidence="2">
    <location>
        <begin position="455"/>
        <end position="540"/>
    </location>
</feature>
<feature type="compositionally biased region" description="Polar residues" evidence="2">
    <location>
        <begin position="968"/>
        <end position="987"/>
    </location>
</feature>
<dbReference type="AlphaFoldDB" id="A0A8J4WTV7"/>
<feature type="compositionally biased region" description="Basic and acidic residues" evidence="2">
    <location>
        <begin position="952"/>
        <end position="967"/>
    </location>
</feature>
<organism evidence="3 4">
    <name type="scientific">Paragonimus heterotremus</name>
    <dbReference type="NCBI Taxonomy" id="100268"/>
    <lineage>
        <taxon>Eukaryota</taxon>
        <taxon>Metazoa</taxon>
        <taxon>Spiralia</taxon>
        <taxon>Lophotrochozoa</taxon>
        <taxon>Platyhelminthes</taxon>
        <taxon>Trematoda</taxon>
        <taxon>Digenea</taxon>
        <taxon>Plagiorchiida</taxon>
        <taxon>Troglotremata</taxon>
        <taxon>Troglotrematidae</taxon>
        <taxon>Paragonimus</taxon>
    </lineage>
</organism>
<protein>
    <recommendedName>
        <fullName evidence="5">C2 domain-containing protein</fullName>
    </recommendedName>
</protein>
<accession>A0A8J4WTV7</accession>
<feature type="compositionally biased region" description="Low complexity" evidence="2">
    <location>
        <begin position="875"/>
        <end position="894"/>
    </location>
</feature>
<feature type="compositionally biased region" description="Basic and acidic residues" evidence="2">
    <location>
        <begin position="523"/>
        <end position="540"/>
    </location>
</feature>
<feature type="compositionally biased region" description="Polar residues" evidence="2">
    <location>
        <begin position="837"/>
        <end position="864"/>
    </location>
</feature>
<proteinExistence type="predicted"/>
<feature type="compositionally biased region" description="Polar residues" evidence="2">
    <location>
        <begin position="895"/>
        <end position="914"/>
    </location>
</feature>
<sequence>MALAGGVPKIVSVRVQKAEHLRIIPKEGKQKKITQKWKVSFLGFKKKASTESVLAPAGNPVWDYEVTLKVAVRGEPIVLLVTDSEDHHVGQVVIPVASMPPRPTNSYERPTDASRLRVSDLEPTKKVSNPLGTLYYWVWVEEYRAEDDVKSSRGSVLSLSSLKHSKKSGSVANALNYSGSVLSLSSSQSELKGEKKKHHLFKRKHGKDSLKAAAILSQSPSLGLKPAIDSQQFLRASNSVFDPTSRASQSYGYDLNHDDHDGSVLGAYSDLTGSELYAMGGTNPPTSSGLETVGTASLAPSIPVPNRDSPPRILSPLAPKRISTVHEEDVQPTAVSGRAEDVTMRNPDVPKPALLRVEPTSCSTEGDVEVVVYGVGLTEEVIRYAAVLVDGITVQRQDWFIEESSSGQPGHYELRIQMPERPTGRCYIELETMNHGRLRCPQEFMYVQAAAAPSSGVSKMGSSTDVRSVPAQVPPKTDNPKTHELNTTSNLTRMGSQRSSLSVVDRRSTRRDRRVLGAPSDVGSEKNTSELHETDDGSRSKAELHPVDLVDHGASSVNPINITSALDRKESVTSGLVRRGSQRGSLVMLDRRSTRRHKLNPLTETESEIPLVDKEHNEAPGSLHTATNSENAESSRNSTVSPQTSFRRTGSQRAPIVMLDRRSTRRGRTRPNDGANYNAKEEMSEGPEKDKIDFNEFRPVQPQQSSMPVCDVFEKCNVKAVVRTNSNMTSVSNAPSPSKSSKVADEAECEVVREHSTTPSFEDSTMDVINRIAPPSEIVDEAPSWKTNKNIPFDSIPKVSMVDTEPFKSKLVPTEGSCGPMGILNVNASMPLSDVNATSRVTSEPASSTDLTVRTSQPSLSSVNYPAVQPKLSDSPMVVRSSSTKSSLLVSPNSLSDTDALQASINRRSNPSSSFDDEVSTEDGIEEVLKSTNYSGTGELVSESRSVQRQCLRPDYDSYDKEQRSPTEKSGLSQPLSNVDSGLSSIPESIDPFTRISPQRPGANMLDPRTDWLSKHPPEDISSTAALAGKPQHSGDQPRAASRSIDPGKKLEVTDSSESSEPDEPLKSSGSVLRDSRRSDASGQSTNCFNDGLKLENEGLRTMVKESNVVIDSLKKHIIELEQQLSFQNAEVQRVSNDLCSLRNRLLRDGATKYLEKTPSHGVM</sequence>
<dbReference type="SUPFAM" id="SSF49562">
    <property type="entry name" value="C2 domain (Calcium/lipid-binding domain, CaLB)"/>
    <property type="match status" value="1"/>
</dbReference>
<feature type="region of interest" description="Disordered" evidence="2">
    <location>
        <begin position="664"/>
        <end position="687"/>
    </location>
</feature>
<keyword evidence="4" id="KW-1185">Reference proteome</keyword>
<name>A0A8J4WTV7_9TREM</name>
<dbReference type="EMBL" id="LUCH01000861">
    <property type="protein sequence ID" value="KAF5404155.1"/>
    <property type="molecule type" value="Genomic_DNA"/>
</dbReference>
<reference evidence="3" key="1">
    <citation type="submission" date="2019-05" db="EMBL/GenBank/DDBJ databases">
        <title>Annotation for the trematode Paragonimus heterotremus.</title>
        <authorList>
            <person name="Choi Y.-J."/>
        </authorList>
    </citation>
    <scope>NUCLEOTIDE SEQUENCE</scope>
    <source>
        <strain evidence="3">LC</strain>
    </source>
</reference>
<comment type="caution">
    <text evidence="3">The sequence shown here is derived from an EMBL/GenBank/DDBJ whole genome shotgun (WGS) entry which is preliminary data.</text>
</comment>
<dbReference type="OrthoDB" id="6239475at2759"/>
<feature type="compositionally biased region" description="Acidic residues" evidence="2">
    <location>
        <begin position="915"/>
        <end position="926"/>
    </location>
</feature>
<feature type="compositionally biased region" description="Polar residues" evidence="2">
    <location>
        <begin position="455"/>
        <end position="466"/>
    </location>
</feature>
<feature type="compositionally biased region" description="Polar residues" evidence="2">
    <location>
        <begin position="624"/>
        <end position="651"/>
    </location>
</feature>
<feature type="compositionally biased region" description="Polar residues" evidence="2">
    <location>
        <begin position="485"/>
        <end position="497"/>
    </location>
</feature>
<evidence type="ECO:0000313" key="3">
    <source>
        <dbReference type="EMBL" id="KAF5404155.1"/>
    </source>
</evidence>
<dbReference type="InterPro" id="IPR035892">
    <property type="entry name" value="C2_domain_sf"/>
</dbReference>
<feature type="region of interest" description="Disordered" evidence="2">
    <location>
        <begin position="324"/>
        <end position="352"/>
    </location>
</feature>
<dbReference type="Proteomes" id="UP000748531">
    <property type="component" value="Unassembled WGS sequence"/>
</dbReference>
<gene>
    <name evidence="3" type="ORF">PHET_02516</name>
</gene>
<feature type="compositionally biased region" description="Basic and acidic residues" evidence="2">
    <location>
        <begin position="1008"/>
        <end position="1019"/>
    </location>
</feature>
<feature type="coiled-coil region" evidence="1">
    <location>
        <begin position="1104"/>
        <end position="1138"/>
    </location>
</feature>
<evidence type="ECO:0000256" key="1">
    <source>
        <dbReference type="SAM" id="Coils"/>
    </source>
</evidence>
<feature type="region of interest" description="Disordered" evidence="2">
    <location>
        <begin position="593"/>
        <end position="651"/>
    </location>
</feature>
<keyword evidence="1" id="KW-0175">Coiled coil</keyword>
<evidence type="ECO:0000256" key="2">
    <source>
        <dbReference type="SAM" id="MobiDB-lite"/>
    </source>
</evidence>
<evidence type="ECO:0008006" key="5">
    <source>
        <dbReference type="Google" id="ProtNLM"/>
    </source>
</evidence>
<evidence type="ECO:0000313" key="4">
    <source>
        <dbReference type="Proteomes" id="UP000748531"/>
    </source>
</evidence>